<dbReference type="NCBIfam" id="TIGR00530">
    <property type="entry name" value="AGP_acyltrn"/>
    <property type="match status" value="1"/>
</dbReference>
<keyword evidence="3 4" id="KW-0012">Acyltransferase</keyword>
<dbReference type="EC" id="2.3.1.51" evidence="4"/>
<keyword evidence="4" id="KW-0444">Lipid biosynthesis</keyword>
<evidence type="ECO:0000256" key="4">
    <source>
        <dbReference type="RuleBase" id="RU361267"/>
    </source>
</evidence>
<comment type="domain">
    <text evidence="4">The HXXXXD motif is essential for acyltransferase activity and may constitute the binding site for the phosphate moiety of the glycerol-3-phosphate.</text>
</comment>
<dbReference type="PANTHER" id="PTHR10434:SF11">
    <property type="entry name" value="1-ACYL-SN-GLYCEROL-3-PHOSPHATE ACYLTRANSFERASE"/>
    <property type="match status" value="1"/>
</dbReference>
<comment type="similarity">
    <text evidence="1 4">Belongs to the 1-acyl-sn-glycerol-3-phosphate acyltransferase family.</text>
</comment>
<dbReference type="PROSITE" id="PS51257">
    <property type="entry name" value="PROKAR_LIPOPROTEIN"/>
    <property type="match status" value="1"/>
</dbReference>
<feature type="transmembrane region" description="Helical" evidence="5">
    <location>
        <begin position="12"/>
        <end position="35"/>
    </location>
</feature>
<keyword evidence="5" id="KW-1133">Transmembrane helix</keyword>
<dbReference type="Pfam" id="PF01553">
    <property type="entry name" value="Acyltransferase"/>
    <property type="match status" value="1"/>
</dbReference>
<evidence type="ECO:0000256" key="5">
    <source>
        <dbReference type="SAM" id="Phobius"/>
    </source>
</evidence>
<dbReference type="SMART" id="SM00563">
    <property type="entry name" value="PlsC"/>
    <property type="match status" value="1"/>
</dbReference>
<keyword evidence="5" id="KW-0812">Transmembrane</keyword>
<dbReference type="GO" id="GO:0016746">
    <property type="term" value="F:acyltransferase activity"/>
    <property type="evidence" value="ECO:0007669"/>
    <property type="project" value="UniProtKB-KW"/>
</dbReference>
<proteinExistence type="inferred from homology"/>
<organism evidence="7 8">
    <name type="scientific">[Candida] anglica</name>
    <dbReference type="NCBI Taxonomy" id="148631"/>
    <lineage>
        <taxon>Eukaryota</taxon>
        <taxon>Fungi</taxon>
        <taxon>Dikarya</taxon>
        <taxon>Ascomycota</taxon>
        <taxon>Saccharomycotina</taxon>
        <taxon>Pichiomycetes</taxon>
        <taxon>Debaryomycetaceae</taxon>
        <taxon>Kurtzmaniella</taxon>
    </lineage>
</organism>
<feature type="transmembrane region" description="Helical" evidence="5">
    <location>
        <begin position="104"/>
        <end position="123"/>
    </location>
</feature>
<dbReference type="Proteomes" id="UP001497600">
    <property type="component" value="Chromosome F"/>
</dbReference>
<keyword evidence="4" id="KW-1208">Phospholipid metabolism</keyword>
<dbReference type="InterPro" id="IPR002123">
    <property type="entry name" value="Plipid/glycerol_acylTrfase"/>
</dbReference>
<keyword evidence="2 4" id="KW-0808">Transferase</keyword>
<dbReference type="EMBL" id="OZ004258">
    <property type="protein sequence ID" value="CAK7914168.1"/>
    <property type="molecule type" value="Genomic_DNA"/>
</dbReference>
<name>A0ABP0EG04_9ASCO</name>
<evidence type="ECO:0000256" key="3">
    <source>
        <dbReference type="ARBA" id="ARBA00023315"/>
    </source>
</evidence>
<dbReference type="SUPFAM" id="SSF69593">
    <property type="entry name" value="Glycerol-3-phosphate (1)-acyltransferase"/>
    <property type="match status" value="1"/>
</dbReference>
<dbReference type="PANTHER" id="PTHR10434">
    <property type="entry name" value="1-ACYL-SN-GLYCEROL-3-PHOSPHATE ACYLTRANSFERASE"/>
    <property type="match status" value="1"/>
</dbReference>
<keyword evidence="4" id="KW-0594">Phospholipid biosynthesis</keyword>
<feature type="domain" description="Phospholipid/glycerol acyltransferase" evidence="6">
    <location>
        <begin position="74"/>
        <end position="191"/>
    </location>
</feature>
<keyword evidence="5" id="KW-0472">Membrane</keyword>
<keyword evidence="4" id="KW-0443">Lipid metabolism</keyword>
<evidence type="ECO:0000259" key="6">
    <source>
        <dbReference type="SMART" id="SM00563"/>
    </source>
</evidence>
<evidence type="ECO:0000256" key="1">
    <source>
        <dbReference type="ARBA" id="ARBA00008655"/>
    </source>
</evidence>
<evidence type="ECO:0000313" key="8">
    <source>
        <dbReference type="Proteomes" id="UP001497600"/>
    </source>
</evidence>
<dbReference type="InterPro" id="IPR004552">
    <property type="entry name" value="AGP_acyltrans"/>
</dbReference>
<accession>A0ABP0EG04</accession>
<protein>
    <recommendedName>
        <fullName evidence="4">1-acyl-sn-glycerol-3-phosphate acyltransferase</fullName>
        <ecNumber evidence="4">2.3.1.51</ecNumber>
    </recommendedName>
</protein>
<evidence type="ECO:0000256" key="2">
    <source>
        <dbReference type="ARBA" id="ARBA00022679"/>
    </source>
</evidence>
<sequence>MFKSIKFFLKSVIFGSLIAGCGLYGVIASIALRIVGKKEYAQWTVGRAFYNSFSTVLGIKITVKNEERLHGLPAVIISNHQSALDILVLGRVFQPGYTVTAKKVLKYFPILGWFMLASGTFFLDRSKGEKARKVLENALKDLKSEKRGLYIFPEGTRSASTTLELLPFKKGAFHLAKQAGIPIIPVVVSNTSTIFNAKSKTFNCGEIVVEVLEPMPTTGLETNEDVTKFTNEIRDKMAESYKKLGFSTVRGEEVAAQVEDEVESTDINTDSDVEVHTEVTPLVSKD</sequence>
<dbReference type="CDD" id="cd07989">
    <property type="entry name" value="LPLAT_AGPAT-like"/>
    <property type="match status" value="1"/>
</dbReference>
<comment type="catalytic activity">
    <reaction evidence="4">
        <text>a 1-acyl-sn-glycero-3-phosphate + an acyl-CoA = a 1,2-diacyl-sn-glycero-3-phosphate + CoA</text>
        <dbReference type="Rhea" id="RHEA:19709"/>
        <dbReference type="ChEBI" id="CHEBI:57287"/>
        <dbReference type="ChEBI" id="CHEBI:57970"/>
        <dbReference type="ChEBI" id="CHEBI:58342"/>
        <dbReference type="ChEBI" id="CHEBI:58608"/>
        <dbReference type="EC" id="2.3.1.51"/>
    </reaction>
</comment>
<keyword evidence="8" id="KW-1185">Reference proteome</keyword>
<evidence type="ECO:0000313" key="7">
    <source>
        <dbReference type="EMBL" id="CAK7914168.1"/>
    </source>
</evidence>
<gene>
    <name evidence="7" type="primary">SLC1</name>
    <name evidence="7" type="ORF">CAAN4_F15148</name>
</gene>
<reference evidence="7 8" key="1">
    <citation type="submission" date="2024-01" db="EMBL/GenBank/DDBJ databases">
        <authorList>
            <consortium name="Genoscope - CEA"/>
            <person name="William W."/>
        </authorList>
    </citation>
    <scope>NUCLEOTIDE SEQUENCE [LARGE SCALE GENOMIC DNA]</scope>
    <source>
        <strain evidence="7 8">29B2s-10</strain>
    </source>
</reference>